<evidence type="ECO:0000259" key="1">
    <source>
        <dbReference type="Pfam" id="PF13401"/>
    </source>
</evidence>
<dbReference type="Proteomes" id="UP001320148">
    <property type="component" value="Chromosome"/>
</dbReference>
<reference evidence="2 3" key="1">
    <citation type="submission" date="2021-02" db="EMBL/GenBank/DDBJ databases">
        <title>Complete genome of Desulfoluna sp. strain ASN36.</title>
        <authorList>
            <person name="Takahashi A."/>
            <person name="Kojima H."/>
            <person name="Fukui M."/>
        </authorList>
    </citation>
    <scope>NUCLEOTIDE SEQUENCE [LARGE SCALE GENOMIC DNA]</scope>
    <source>
        <strain evidence="2 3">ASN36</strain>
    </source>
</reference>
<dbReference type="PANTHER" id="PTHR35894">
    <property type="entry name" value="GENERAL SECRETION PATHWAY PROTEIN A-RELATED"/>
    <property type="match status" value="1"/>
</dbReference>
<gene>
    <name evidence="2" type="ORF">DSLASN_02220</name>
</gene>
<proteinExistence type="predicted"/>
<dbReference type="InterPro" id="IPR049945">
    <property type="entry name" value="AAA_22"/>
</dbReference>
<sequence>MSTIKLKPTFIKNKNVRNFTVMMDALSLSEGEGRLAVVWGRAGRGKTRTAQWYAAHNDCIYLRVISIWRNSEAGFLQALCRELGVANPPKRKDAAFFSVIDCLMEDPRPVFIDEPEKLPSSYLNLFRDLTDMTAVPFIMVGEEEIEPWMKRHRRVFSRTFQRLEFDRIEVSDVILYAGEATGGQVKLSPDQAGRIHADADGDFRMVKRSLLNLVHVLNSNNTAQATDEMIQIAIKMGLK</sequence>
<keyword evidence="3" id="KW-1185">Reference proteome</keyword>
<dbReference type="RefSeq" id="WP_236890897.1">
    <property type="nucleotide sequence ID" value="NZ_AP024488.1"/>
</dbReference>
<organism evidence="2 3">
    <name type="scientific">Desulfoluna limicola</name>
    <dbReference type="NCBI Taxonomy" id="2810562"/>
    <lineage>
        <taxon>Bacteria</taxon>
        <taxon>Pseudomonadati</taxon>
        <taxon>Thermodesulfobacteriota</taxon>
        <taxon>Desulfobacteria</taxon>
        <taxon>Desulfobacterales</taxon>
        <taxon>Desulfolunaceae</taxon>
        <taxon>Desulfoluna</taxon>
    </lineage>
</organism>
<dbReference type="PANTHER" id="PTHR35894:SF5">
    <property type="entry name" value="MU-LIKE PROPHAGE FLUMU DNA TRANSPOSITION PROTEIN B"/>
    <property type="match status" value="1"/>
</dbReference>
<evidence type="ECO:0000313" key="2">
    <source>
        <dbReference type="EMBL" id="BCS94590.1"/>
    </source>
</evidence>
<dbReference type="InterPro" id="IPR052026">
    <property type="entry name" value="ExeA_AAA_ATPase_DNA-bind"/>
</dbReference>
<feature type="domain" description="ORC1/DEAH AAA+ ATPase" evidence="1">
    <location>
        <begin position="33"/>
        <end position="148"/>
    </location>
</feature>
<protein>
    <recommendedName>
        <fullName evidence="1">ORC1/DEAH AAA+ ATPase domain-containing protein</fullName>
    </recommendedName>
</protein>
<name>A0ABN6EZ33_9BACT</name>
<dbReference type="SUPFAM" id="SSF52540">
    <property type="entry name" value="P-loop containing nucleoside triphosphate hydrolases"/>
    <property type="match status" value="1"/>
</dbReference>
<dbReference type="EMBL" id="AP024488">
    <property type="protein sequence ID" value="BCS94590.1"/>
    <property type="molecule type" value="Genomic_DNA"/>
</dbReference>
<accession>A0ABN6EZ33</accession>
<dbReference type="Pfam" id="PF13401">
    <property type="entry name" value="AAA_22"/>
    <property type="match status" value="1"/>
</dbReference>
<dbReference type="InterPro" id="IPR027417">
    <property type="entry name" value="P-loop_NTPase"/>
</dbReference>
<evidence type="ECO:0000313" key="3">
    <source>
        <dbReference type="Proteomes" id="UP001320148"/>
    </source>
</evidence>